<comment type="caution">
    <text evidence="2">The sequence shown here is derived from an EMBL/GenBank/DDBJ whole genome shotgun (WGS) entry which is preliminary data.</text>
</comment>
<dbReference type="Proteomes" id="UP001642720">
    <property type="component" value="Unassembled WGS sequence"/>
</dbReference>
<sequence>MAMSAIKSPTTHAQFRLVPEVKGWHLCRQSMTVGILYGIKQAWGPSWSPVPMHVGAVYEDPMTETKVEAWWVHDFAQQRLYIAKLSVKRDAGLEIPIRLVLRAAVHEAMWFKLREIVAWDPIPRLVAQAERVVKDLGQDMTATLENRSEMVPCFRWHGGEEKDVVWRDGEYWTWC</sequence>
<evidence type="ECO:0000313" key="2">
    <source>
        <dbReference type="EMBL" id="TFB00966.1"/>
    </source>
</evidence>
<organism evidence="2 3">
    <name type="scientific">Trichoderma ghanense</name>
    <dbReference type="NCBI Taxonomy" id="65468"/>
    <lineage>
        <taxon>Eukaryota</taxon>
        <taxon>Fungi</taxon>
        <taxon>Dikarya</taxon>
        <taxon>Ascomycota</taxon>
        <taxon>Pezizomycotina</taxon>
        <taxon>Sordariomycetes</taxon>
        <taxon>Hypocreomycetidae</taxon>
        <taxon>Hypocreales</taxon>
        <taxon>Hypocreaceae</taxon>
        <taxon>Trichoderma</taxon>
    </lineage>
</organism>
<proteinExistence type="predicted"/>
<protein>
    <recommendedName>
        <fullName evidence="1">LYC1 C-terminal domain-containing protein</fullName>
    </recommendedName>
</protein>
<dbReference type="RefSeq" id="XP_073557167.1">
    <property type="nucleotide sequence ID" value="XM_073704323.1"/>
</dbReference>
<gene>
    <name evidence="2" type="ORF">CCMA1212_007147</name>
</gene>
<dbReference type="InterPro" id="IPR055100">
    <property type="entry name" value="GNAT_LYC1-like"/>
</dbReference>
<dbReference type="GeneID" id="300578773"/>
<reference evidence="2 3" key="1">
    <citation type="submission" date="2018-01" db="EMBL/GenBank/DDBJ databases">
        <title>Genome characterization of the sugarcane-associated fungus Trichoderma ghanense CCMA-1212 and their application in lignocelulose bioconversion.</title>
        <authorList>
            <person name="Steindorff A.S."/>
            <person name="Mendes T.D."/>
            <person name="Vilela E.S.D."/>
            <person name="Rodrigues D.S."/>
            <person name="Formighieri E.F."/>
            <person name="Melo I.S."/>
            <person name="Favaro L.C.L."/>
        </authorList>
    </citation>
    <scope>NUCLEOTIDE SEQUENCE [LARGE SCALE GENOMIC DNA]</scope>
    <source>
        <strain evidence="2 3">CCMA-1212</strain>
    </source>
</reference>
<dbReference type="PANTHER" id="PTHR34815:SF2">
    <property type="entry name" value="N-ACETYLTRANSFERASE DOMAIN-CONTAINING PROTEIN"/>
    <property type="match status" value="1"/>
</dbReference>
<dbReference type="EMBL" id="PPTA01000010">
    <property type="protein sequence ID" value="TFB00966.1"/>
    <property type="molecule type" value="Genomic_DNA"/>
</dbReference>
<evidence type="ECO:0000259" key="1">
    <source>
        <dbReference type="Pfam" id="PF22998"/>
    </source>
</evidence>
<feature type="domain" description="LYC1 C-terminal" evidence="1">
    <location>
        <begin position="7"/>
        <end position="175"/>
    </location>
</feature>
<evidence type="ECO:0000313" key="3">
    <source>
        <dbReference type="Proteomes" id="UP001642720"/>
    </source>
</evidence>
<dbReference type="InterPro" id="IPR053013">
    <property type="entry name" value="LAT"/>
</dbReference>
<name>A0ABY2GZ17_9HYPO</name>
<accession>A0ABY2GZ17</accession>
<dbReference type="Pfam" id="PF22998">
    <property type="entry name" value="GNAT_LYC1-like"/>
    <property type="match status" value="1"/>
</dbReference>
<dbReference type="PANTHER" id="PTHR34815">
    <property type="entry name" value="LYSINE ACETYLTRANSFERASE"/>
    <property type="match status" value="1"/>
</dbReference>
<keyword evidence="3" id="KW-1185">Reference proteome</keyword>